<dbReference type="AlphaFoldDB" id="A0A0C2VZP6"/>
<evidence type="ECO:0000313" key="1">
    <source>
        <dbReference type="EMBL" id="KIL54322.1"/>
    </source>
</evidence>
<dbReference type="EMBL" id="KN818814">
    <property type="protein sequence ID" value="KIL54322.1"/>
    <property type="molecule type" value="Genomic_DNA"/>
</dbReference>
<protein>
    <submittedName>
        <fullName evidence="1">Uncharacterized protein</fullName>
    </submittedName>
</protein>
<name>A0A0C2VZP6_AMAMK</name>
<gene>
    <name evidence="1" type="ORF">M378DRAFT_19014</name>
</gene>
<evidence type="ECO:0000313" key="2">
    <source>
        <dbReference type="Proteomes" id="UP000054549"/>
    </source>
</evidence>
<reference evidence="1 2" key="1">
    <citation type="submission" date="2014-04" db="EMBL/GenBank/DDBJ databases">
        <title>Evolutionary Origins and Diversification of the Mycorrhizal Mutualists.</title>
        <authorList>
            <consortium name="DOE Joint Genome Institute"/>
            <consortium name="Mycorrhizal Genomics Consortium"/>
            <person name="Kohler A."/>
            <person name="Kuo A."/>
            <person name="Nagy L.G."/>
            <person name="Floudas D."/>
            <person name="Copeland A."/>
            <person name="Barry K.W."/>
            <person name="Cichocki N."/>
            <person name="Veneault-Fourrey C."/>
            <person name="LaButti K."/>
            <person name="Lindquist E.A."/>
            <person name="Lipzen A."/>
            <person name="Lundell T."/>
            <person name="Morin E."/>
            <person name="Murat C."/>
            <person name="Riley R."/>
            <person name="Ohm R."/>
            <person name="Sun H."/>
            <person name="Tunlid A."/>
            <person name="Henrissat B."/>
            <person name="Grigoriev I.V."/>
            <person name="Hibbett D.S."/>
            <person name="Martin F."/>
        </authorList>
    </citation>
    <scope>NUCLEOTIDE SEQUENCE [LARGE SCALE GENOMIC DNA]</scope>
    <source>
        <strain evidence="1 2">Koide BX008</strain>
    </source>
</reference>
<dbReference type="InParanoid" id="A0A0C2VZP6"/>
<dbReference type="Proteomes" id="UP000054549">
    <property type="component" value="Unassembled WGS sequence"/>
</dbReference>
<sequence>MTDRQMRWHAELMEYNLHWEWLPELDEEQDEKIMPPLITKDHIIAQLYEEMHDELVIRTILPDLKDEIITSTRDDKFAQDI</sequence>
<keyword evidence="2" id="KW-1185">Reference proteome</keyword>
<proteinExistence type="predicted"/>
<accession>A0A0C2VZP6</accession>
<organism evidence="1 2">
    <name type="scientific">Amanita muscaria (strain Koide BX008)</name>
    <dbReference type="NCBI Taxonomy" id="946122"/>
    <lineage>
        <taxon>Eukaryota</taxon>
        <taxon>Fungi</taxon>
        <taxon>Dikarya</taxon>
        <taxon>Basidiomycota</taxon>
        <taxon>Agaricomycotina</taxon>
        <taxon>Agaricomycetes</taxon>
        <taxon>Agaricomycetidae</taxon>
        <taxon>Agaricales</taxon>
        <taxon>Pluteineae</taxon>
        <taxon>Amanitaceae</taxon>
        <taxon>Amanita</taxon>
    </lineage>
</organism>
<dbReference type="HOGENOM" id="CLU_2670584_0_0_1"/>